<reference evidence="1 2" key="1">
    <citation type="journal article" date="2022" name="Med Res Arch">
        <title>Genomic identification of streptococcal strains and relation to clinical characteristics. A substudy to The Partial Oral Treatment of Endocarditis (POET) Trial.</title>
        <authorList>
            <person name="Christensen J."/>
            <person name="Jensen C."/>
            <person name="Dargis R."/>
            <person name="Nielsen X."/>
            <person name="Pries- Heje M."/>
            <person name="Wiingaard C."/>
            <person name="Ihlemann N."/>
            <person name="Gill S."/>
            <person name="Bruun N."/>
            <person name="Elming H."/>
            <person name="Povlsen J."/>
            <person name="Madsen T."/>
            <person name="Jensen K."/>
            <person name="Fuursted K."/>
            <person name="Ostergaard L."/>
            <person name="Christiansen U."/>
            <person name="Rosenvinge F."/>
            <person name="Helweg-Larsen J."/>
            <person name="Fosbol E."/>
            <person name="Kober L."/>
            <person name="Torp-Pedersen C."/>
            <person name="Tonder N."/>
            <person name="Moser C."/>
            <person name="Iversen K."/>
            <person name="Bundgaard H."/>
        </authorList>
    </citation>
    <scope>NUCLEOTIDE SEQUENCE [LARGE SCALE GENOMIC DNA]</scope>
    <source>
        <strain evidence="1 2">A12055600</strain>
    </source>
</reference>
<keyword evidence="1" id="KW-0238">DNA-binding</keyword>
<dbReference type="Proteomes" id="UP001208557">
    <property type="component" value="Unassembled WGS sequence"/>
</dbReference>
<comment type="caution">
    <text evidence="1">The sequence shown here is derived from an EMBL/GenBank/DDBJ whole genome shotgun (WGS) entry which is preliminary data.</text>
</comment>
<dbReference type="EMBL" id="JAKUVJ010000009">
    <property type="protein sequence ID" value="MCY7035300.1"/>
    <property type="molecule type" value="Genomic_DNA"/>
</dbReference>
<dbReference type="AlphaFoldDB" id="A0ABD4VKR1"/>
<gene>
    <name evidence="1" type="ORF">MK406_09480</name>
</gene>
<evidence type="ECO:0000313" key="2">
    <source>
        <dbReference type="Proteomes" id="UP001208557"/>
    </source>
</evidence>
<accession>A0ABD4VKR1</accession>
<dbReference type="GO" id="GO:0003677">
    <property type="term" value="F:DNA binding"/>
    <property type="evidence" value="ECO:0007669"/>
    <property type="project" value="UniProtKB-KW"/>
</dbReference>
<evidence type="ECO:0000313" key="1">
    <source>
        <dbReference type="EMBL" id="MCY7035300.1"/>
    </source>
</evidence>
<dbReference type="RefSeq" id="WP_268686217.1">
    <property type="nucleotide sequence ID" value="NZ_JAKUVJ010000009.1"/>
</dbReference>
<organism evidence="1 2">
    <name type="scientific">Streptococcus sanguinis</name>
    <dbReference type="NCBI Taxonomy" id="1305"/>
    <lineage>
        <taxon>Bacteria</taxon>
        <taxon>Bacillati</taxon>
        <taxon>Bacillota</taxon>
        <taxon>Bacilli</taxon>
        <taxon>Lactobacillales</taxon>
        <taxon>Streptococcaceae</taxon>
        <taxon>Streptococcus</taxon>
    </lineage>
</organism>
<sequence>MKRYNIKKRDLATAYGYRPREVTNILNGTTKGPAANKFVLRVIADYSIE</sequence>
<protein>
    <submittedName>
        <fullName evidence="1">DNA-binding protein</fullName>
    </submittedName>
</protein>
<proteinExistence type="predicted"/>
<name>A0ABD4VKR1_STRSA</name>